<evidence type="ECO:0000256" key="5">
    <source>
        <dbReference type="ARBA" id="ARBA00017058"/>
    </source>
</evidence>
<comment type="pathway">
    <text evidence="2 13">Purine metabolism; AMP biosynthesis via de novo pathway; AMP from IMP: step 2/2.</text>
</comment>
<evidence type="ECO:0000259" key="14">
    <source>
        <dbReference type="Pfam" id="PF00206"/>
    </source>
</evidence>
<name>A0ABV7JB98_9GAMM</name>
<comment type="catalytic activity">
    <reaction evidence="8">
        <text>(2S)-2-[5-amino-1-(5-phospho-beta-D-ribosyl)imidazole-4-carboxamido]succinate = 5-amino-1-(5-phospho-beta-D-ribosyl)imidazole-4-carboxamide + fumarate</text>
        <dbReference type="Rhea" id="RHEA:23920"/>
        <dbReference type="ChEBI" id="CHEBI:29806"/>
        <dbReference type="ChEBI" id="CHEBI:58443"/>
        <dbReference type="ChEBI" id="CHEBI:58475"/>
        <dbReference type="EC" id="4.3.2.2"/>
    </reaction>
    <physiologicalReaction direction="left-to-right" evidence="8">
        <dbReference type="Rhea" id="RHEA:23921"/>
    </physiologicalReaction>
</comment>
<protein>
    <recommendedName>
        <fullName evidence="5 12">Adenylosuccinate lyase</fullName>
        <shortName evidence="13">ASL</shortName>
        <ecNumber evidence="4 12">4.3.2.2</ecNumber>
    </recommendedName>
    <alternativeName>
        <fullName evidence="10 13">Adenylosuccinase</fullName>
    </alternativeName>
</protein>
<sequence length="455" mass="51184">MQLSELTAITSVDGRYHSKTKHMGHIFSEYGLIKNRLLVELKWLIHLSQTPGVDEVSQLSAKDVDWVMSIYDNFTPEEAQKVKDIEATTNHDVKAVEYYIKDKLSAHAELNKIKEFVHFACTSEDINNLSNALMLKEARDTVFIPTIQHIINQLSDMAMTYADVPMMAKTHGQPASPTTMGKEMANVVYRLKYQLDQLSHITLFGKLNGAVGNFNAHYSAYPELDWPAISKDFITGLGLTFHPFTTQIEPHDFVAELCHNMIRLNTIQLDLARDVWGYISNGYFTQKTVAGEIGSSTMPHKVNPIDFENAEGNLGLSSATLNHLAEKLPVSRWQRDLTDSTVLRALGTAFGHCAIAWASLQKGLGKLAINESVLTEDLDNNWELLAEPIQTVMRRYGVANPYEKLKELTRGQKVDQQQMQSFIQSLDIPQAAKERLMNMTPANYLGNAKDQAKRL</sequence>
<comment type="caution">
    <text evidence="16">The sequence shown here is derived from an EMBL/GenBank/DDBJ whole genome shotgun (WGS) entry which is preliminary data.</text>
</comment>
<dbReference type="InterPro" id="IPR004769">
    <property type="entry name" value="Pur_lyase"/>
</dbReference>
<gene>
    <name evidence="16" type="primary">purB</name>
    <name evidence="16" type="ORF">ACFODZ_06735</name>
</gene>
<evidence type="ECO:0000256" key="11">
    <source>
        <dbReference type="ARBA" id="ARBA00049115"/>
    </source>
</evidence>
<evidence type="ECO:0000256" key="6">
    <source>
        <dbReference type="ARBA" id="ARBA00022755"/>
    </source>
</evidence>
<comment type="catalytic activity">
    <reaction evidence="11">
        <text>N(6)-(1,2-dicarboxyethyl)-AMP = fumarate + AMP</text>
        <dbReference type="Rhea" id="RHEA:16853"/>
        <dbReference type="ChEBI" id="CHEBI:29806"/>
        <dbReference type="ChEBI" id="CHEBI:57567"/>
        <dbReference type="ChEBI" id="CHEBI:456215"/>
        <dbReference type="EC" id="4.3.2.2"/>
    </reaction>
    <physiologicalReaction direction="left-to-right" evidence="11">
        <dbReference type="Rhea" id="RHEA:16854"/>
    </physiologicalReaction>
</comment>
<evidence type="ECO:0000256" key="13">
    <source>
        <dbReference type="RuleBase" id="RU361172"/>
    </source>
</evidence>
<dbReference type="CDD" id="cd01598">
    <property type="entry name" value="PurB"/>
    <property type="match status" value="1"/>
</dbReference>
<proteinExistence type="inferred from homology"/>
<organism evidence="16 17">
    <name type="scientific">Marinicella sediminis</name>
    <dbReference type="NCBI Taxonomy" id="1792834"/>
    <lineage>
        <taxon>Bacteria</taxon>
        <taxon>Pseudomonadati</taxon>
        <taxon>Pseudomonadota</taxon>
        <taxon>Gammaproteobacteria</taxon>
        <taxon>Lysobacterales</taxon>
        <taxon>Marinicellaceae</taxon>
        <taxon>Marinicella</taxon>
    </lineage>
</organism>
<evidence type="ECO:0000256" key="2">
    <source>
        <dbReference type="ARBA" id="ARBA00004734"/>
    </source>
</evidence>
<dbReference type="Gene3D" id="1.10.40.30">
    <property type="entry name" value="Fumarase/aspartase (C-terminal domain)"/>
    <property type="match status" value="1"/>
</dbReference>
<comment type="pathway">
    <text evidence="1 13">Purine metabolism; IMP biosynthesis via de novo pathway; 5-amino-1-(5-phospho-D-ribosyl)imidazole-4-carboxamide from 5-amino-1-(5-phospho-D-ribosyl)imidazole-4-carboxylate: step 2/2.</text>
</comment>
<evidence type="ECO:0000256" key="3">
    <source>
        <dbReference type="ARBA" id="ARBA00008273"/>
    </source>
</evidence>
<accession>A0ABV7JB98</accession>
<evidence type="ECO:0000256" key="12">
    <source>
        <dbReference type="NCBIfam" id="TIGR00928"/>
    </source>
</evidence>
<dbReference type="EMBL" id="JBHRTS010000003">
    <property type="protein sequence ID" value="MFC3193931.1"/>
    <property type="molecule type" value="Genomic_DNA"/>
</dbReference>
<dbReference type="NCBIfam" id="TIGR00928">
    <property type="entry name" value="purB"/>
    <property type="match status" value="1"/>
</dbReference>
<evidence type="ECO:0000256" key="4">
    <source>
        <dbReference type="ARBA" id="ARBA00012339"/>
    </source>
</evidence>
<reference evidence="17" key="1">
    <citation type="journal article" date="2019" name="Int. J. Syst. Evol. Microbiol.">
        <title>The Global Catalogue of Microorganisms (GCM) 10K type strain sequencing project: providing services to taxonomists for standard genome sequencing and annotation.</title>
        <authorList>
            <consortium name="The Broad Institute Genomics Platform"/>
            <consortium name="The Broad Institute Genome Sequencing Center for Infectious Disease"/>
            <person name="Wu L."/>
            <person name="Ma J."/>
        </authorList>
    </citation>
    <scope>NUCLEOTIDE SEQUENCE [LARGE SCALE GENOMIC DNA]</scope>
    <source>
        <strain evidence="17">KCTC 42953</strain>
    </source>
</reference>
<dbReference type="InterPro" id="IPR000362">
    <property type="entry name" value="Fumarate_lyase_fam"/>
</dbReference>
<evidence type="ECO:0000256" key="9">
    <source>
        <dbReference type="ARBA" id="ARBA00025012"/>
    </source>
</evidence>
<dbReference type="RefSeq" id="WP_077412192.1">
    <property type="nucleotide sequence ID" value="NZ_JBHRTS010000003.1"/>
</dbReference>
<feature type="domain" description="Adenylosuccinate lyase PurB C-terminal" evidence="15">
    <location>
        <begin position="331"/>
        <end position="445"/>
    </location>
</feature>
<dbReference type="NCBIfam" id="NF006764">
    <property type="entry name" value="PRK09285.1"/>
    <property type="match status" value="1"/>
</dbReference>
<evidence type="ECO:0000313" key="17">
    <source>
        <dbReference type="Proteomes" id="UP001595533"/>
    </source>
</evidence>
<dbReference type="InterPro" id="IPR022761">
    <property type="entry name" value="Fumarate_lyase_N"/>
</dbReference>
<dbReference type="InterPro" id="IPR024083">
    <property type="entry name" value="Fumarase/histidase_N"/>
</dbReference>
<evidence type="ECO:0000256" key="10">
    <source>
        <dbReference type="ARBA" id="ARBA00030717"/>
    </source>
</evidence>
<comment type="function">
    <text evidence="9">Catalyzes two reactions in de novo purine nucleotide biosynthesis. Catalyzes the breakdown of 5-aminoimidazole- (N-succinylocarboxamide) ribotide (SAICAR or 2-[5-amino-1-(5-phospho-beta-D-ribosyl)imidazole-4-carboxamido]succinate) to 5-aminoimidazole-4-carboxamide ribotide (AICAR or 5-amino-1-(5-phospho-beta-D-ribosyl)imidazole-4-carboxamide) and fumarate, and of adenylosuccinate (ADS or N(6)-(1,2-dicarboxyethyl)-AMP) to adenosine monophosphate (AMP) and fumarate.</text>
</comment>
<dbReference type="Proteomes" id="UP001595533">
    <property type="component" value="Unassembled WGS sequence"/>
</dbReference>
<evidence type="ECO:0000259" key="15">
    <source>
        <dbReference type="Pfam" id="PF08328"/>
    </source>
</evidence>
<evidence type="ECO:0000256" key="7">
    <source>
        <dbReference type="ARBA" id="ARBA00023239"/>
    </source>
</evidence>
<dbReference type="InterPro" id="IPR013539">
    <property type="entry name" value="PurB_C"/>
</dbReference>
<dbReference type="PROSITE" id="PS00163">
    <property type="entry name" value="FUMARATE_LYASES"/>
    <property type="match status" value="1"/>
</dbReference>
<dbReference type="InterPro" id="IPR008948">
    <property type="entry name" value="L-Aspartase-like"/>
</dbReference>
<dbReference type="Pfam" id="PF08328">
    <property type="entry name" value="ASL_C"/>
    <property type="match status" value="1"/>
</dbReference>
<dbReference type="EC" id="4.3.2.2" evidence="4 12"/>
<dbReference type="PRINTS" id="PR00149">
    <property type="entry name" value="FUMRATELYASE"/>
</dbReference>
<evidence type="ECO:0000256" key="8">
    <source>
        <dbReference type="ARBA" id="ARBA00024477"/>
    </source>
</evidence>
<dbReference type="InterPro" id="IPR047136">
    <property type="entry name" value="PurB_bact"/>
</dbReference>
<dbReference type="SUPFAM" id="SSF48557">
    <property type="entry name" value="L-aspartase-like"/>
    <property type="match status" value="1"/>
</dbReference>
<dbReference type="Gene3D" id="1.20.200.10">
    <property type="entry name" value="Fumarase/aspartase (Central domain)"/>
    <property type="match status" value="1"/>
</dbReference>
<comment type="similarity">
    <text evidence="3 13">Belongs to the lyase 1 family. Adenylosuccinate lyase subfamily.</text>
</comment>
<evidence type="ECO:0000256" key="1">
    <source>
        <dbReference type="ARBA" id="ARBA00004706"/>
    </source>
</evidence>
<dbReference type="Pfam" id="PF00206">
    <property type="entry name" value="Lyase_1"/>
    <property type="match status" value="1"/>
</dbReference>
<feature type="domain" description="Fumarate lyase N-terminal" evidence="14">
    <location>
        <begin position="14"/>
        <end position="312"/>
    </location>
</feature>
<dbReference type="GO" id="GO:0016829">
    <property type="term" value="F:lyase activity"/>
    <property type="evidence" value="ECO:0007669"/>
    <property type="project" value="UniProtKB-KW"/>
</dbReference>
<keyword evidence="6 13" id="KW-0658">Purine biosynthesis</keyword>
<dbReference type="InterPro" id="IPR020557">
    <property type="entry name" value="Fumarate_lyase_CS"/>
</dbReference>
<dbReference type="PANTHER" id="PTHR43411">
    <property type="entry name" value="ADENYLOSUCCINATE LYASE"/>
    <property type="match status" value="1"/>
</dbReference>
<dbReference type="Gene3D" id="1.10.275.10">
    <property type="entry name" value="Fumarase/aspartase (N-terminal domain)"/>
    <property type="match status" value="1"/>
</dbReference>
<keyword evidence="7 13" id="KW-0456">Lyase</keyword>
<evidence type="ECO:0000313" key="16">
    <source>
        <dbReference type="EMBL" id="MFC3193931.1"/>
    </source>
</evidence>
<dbReference type="PANTHER" id="PTHR43411:SF1">
    <property type="entry name" value="ADENYLOSUCCINATE LYASE"/>
    <property type="match status" value="1"/>
</dbReference>
<keyword evidence="17" id="KW-1185">Reference proteome</keyword>